<sequence>MCDDGCFIMRQYVHIGEIGAIDSTMDGLTPNVYQASMVKTFVNDPNRGLRGRHCDTHTTSPTP</sequence>
<dbReference type="EMBL" id="JACBKZ010000003">
    <property type="protein sequence ID" value="KAF5953439.1"/>
    <property type="molecule type" value="Genomic_DNA"/>
</dbReference>
<reference evidence="2" key="1">
    <citation type="journal article" date="2020" name="Nat. Commun.">
        <title>Genome assembly of wild tea tree DASZ reveals pedigree and selection history of tea varieties.</title>
        <authorList>
            <person name="Zhang W."/>
            <person name="Zhang Y."/>
            <person name="Qiu H."/>
            <person name="Guo Y."/>
            <person name="Wan H."/>
            <person name="Zhang X."/>
            <person name="Scossa F."/>
            <person name="Alseekh S."/>
            <person name="Zhang Q."/>
            <person name="Wang P."/>
            <person name="Xu L."/>
            <person name="Schmidt M.H."/>
            <person name="Jia X."/>
            <person name="Li D."/>
            <person name="Zhu A."/>
            <person name="Guo F."/>
            <person name="Chen W."/>
            <person name="Ni D."/>
            <person name="Usadel B."/>
            <person name="Fernie A.R."/>
            <person name="Wen W."/>
        </authorList>
    </citation>
    <scope>NUCLEOTIDE SEQUENCE [LARGE SCALE GENOMIC DNA]</scope>
    <source>
        <strain evidence="2">cv. G240</strain>
    </source>
</reference>
<keyword evidence="2" id="KW-1185">Reference proteome</keyword>
<comment type="caution">
    <text evidence="1">The sequence shown here is derived from an EMBL/GenBank/DDBJ whole genome shotgun (WGS) entry which is preliminary data.</text>
</comment>
<dbReference type="Proteomes" id="UP000593564">
    <property type="component" value="Unassembled WGS sequence"/>
</dbReference>
<accession>A0A7J7HL60</accession>
<reference evidence="1 2" key="2">
    <citation type="submission" date="2020-07" db="EMBL/GenBank/DDBJ databases">
        <title>Genome assembly of wild tea tree DASZ reveals pedigree and selection history of tea varieties.</title>
        <authorList>
            <person name="Zhang W."/>
        </authorList>
    </citation>
    <scope>NUCLEOTIDE SEQUENCE [LARGE SCALE GENOMIC DNA]</scope>
    <source>
        <strain evidence="2">cv. G240</strain>
        <tissue evidence="1">Leaf</tissue>
    </source>
</reference>
<organism evidence="1 2">
    <name type="scientific">Camellia sinensis</name>
    <name type="common">Tea plant</name>
    <name type="synonym">Thea sinensis</name>
    <dbReference type="NCBI Taxonomy" id="4442"/>
    <lineage>
        <taxon>Eukaryota</taxon>
        <taxon>Viridiplantae</taxon>
        <taxon>Streptophyta</taxon>
        <taxon>Embryophyta</taxon>
        <taxon>Tracheophyta</taxon>
        <taxon>Spermatophyta</taxon>
        <taxon>Magnoliopsida</taxon>
        <taxon>eudicotyledons</taxon>
        <taxon>Gunneridae</taxon>
        <taxon>Pentapetalae</taxon>
        <taxon>asterids</taxon>
        <taxon>Ericales</taxon>
        <taxon>Theaceae</taxon>
        <taxon>Camellia</taxon>
    </lineage>
</organism>
<name>A0A7J7HL60_CAMSI</name>
<gene>
    <name evidence="1" type="ORF">HYC85_006295</name>
</gene>
<dbReference type="AlphaFoldDB" id="A0A7J7HL60"/>
<evidence type="ECO:0000313" key="1">
    <source>
        <dbReference type="EMBL" id="KAF5953439.1"/>
    </source>
</evidence>
<evidence type="ECO:0000313" key="2">
    <source>
        <dbReference type="Proteomes" id="UP000593564"/>
    </source>
</evidence>
<proteinExistence type="predicted"/>
<protein>
    <submittedName>
        <fullName evidence="1">Uncharacterized protein</fullName>
    </submittedName>
</protein>